<dbReference type="Proteomes" id="UP000799755">
    <property type="component" value="Unassembled WGS sequence"/>
</dbReference>
<proteinExistence type="predicted"/>
<evidence type="ECO:0000313" key="2">
    <source>
        <dbReference type="Proteomes" id="UP000799755"/>
    </source>
</evidence>
<comment type="caution">
    <text evidence="1">The sequence shown here is derived from an EMBL/GenBank/DDBJ whole genome shotgun (WGS) entry which is preliminary data.</text>
</comment>
<evidence type="ECO:0000313" key="1">
    <source>
        <dbReference type="EMBL" id="KAF2474668.1"/>
    </source>
</evidence>
<feature type="non-terminal residue" evidence="1">
    <location>
        <position position="878"/>
    </location>
</feature>
<organism evidence="1 2">
    <name type="scientific">Lindgomyces ingoldianus</name>
    <dbReference type="NCBI Taxonomy" id="673940"/>
    <lineage>
        <taxon>Eukaryota</taxon>
        <taxon>Fungi</taxon>
        <taxon>Dikarya</taxon>
        <taxon>Ascomycota</taxon>
        <taxon>Pezizomycotina</taxon>
        <taxon>Dothideomycetes</taxon>
        <taxon>Pleosporomycetidae</taxon>
        <taxon>Pleosporales</taxon>
        <taxon>Lindgomycetaceae</taxon>
        <taxon>Lindgomyces</taxon>
    </lineage>
</organism>
<accession>A0ACB6R782</accession>
<reference evidence="1" key="1">
    <citation type="journal article" date="2020" name="Stud. Mycol.">
        <title>101 Dothideomycetes genomes: a test case for predicting lifestyles and emergence of pathogens.</title>
        <authorList>
            <person name="Haridas S."/>
            <person name="Albert R."/>
            <person name="Binder M."/>
            <person name="Bloem J."/>
            <person name="Labutti K."/>
            <person name="Salamov A."/>
            <person name="Andreopoulos B."/>
            <person name="Baker S."/>
            <person name="Barry K."/>
            <person name="Bills G."/>
            <person name="Bluhm B."/>
            <person name="Cannon C."/>
            <person name="Castanera R."/>
            <person name="Culley D."/>
            <person name="Daum C."/>
            <person name="Ezra D."/>
            <person name="Gonzalez J."/>
            <person name="Henrissat B."/>
            <person name="Kuo A."/>
            <person name="Liang C."/>
            <person name="Lipzen A."/>
            <person name="Lutzoni F."/>
            <person name="Magnuson J."/>
            <person name="Mondo S."/>
            <person name="Nolan M."/>
            <person name="Ohm R."/>
            <person name="Pangilinan J."/>
            <person name="Park H.-J."/>
            <person name="Ramirez L."/>
            <person name="Alfaro M."/>
            <person name="Sun H."/>
            <person name="Tritt A."/>
            <person name="Yoshinaga Y."/>
            <person name="Zwiers L.-H."/>
            <person name="Turgeon B."/>
            <person name="Goodwin S."/>
            <person name="Spatafora J."/>
            <person name="Crous P."/>
            <person name="Grigoriev I."/>
        </authorList>
    </citation>
    <scope>NUCLEOTIDE SEQUENCE</scope>
    <source>
        <strain evidence="1">ATCC 200398</strain>
    </source>
</reference>
<name>A0ACB6R782_9PLEO</name>
<protein>
    <submittedName>
        <fullName evidence="1">Uncharacterized protein</fullName>
    </submittedName>
</protein>
<sequence>MTCTSEPSEQPTRESQDLQSLETNDAIRDTTHAPFTKGSAEPPSPSTKRSEVLRYVFPRPRGAALVHHRSAPRVTKQEHRRSTLSSIKQSKSRVAFQRVITSIFHNNPTRVLPHTARQRTASNASSVRSQPGSVYDSIPSLDVISPGTFLFSGPSLRSARSGSLSNSTSRLPSLTETGSESHSIRRVRSESFSVDSLSVFDESILEPFVENGITRSLFDVLHGISTPFEELEGPIIEDLNEDRPDSIGEHLHLSLSNASCLNTRIPLLLVPYLDSSSQNAMKWTCQSWHMALSYSIPPKQPSAHSLPIEILQHIYSYLAPKGFNAARHTCHTWMRASLNKKLLATMLGRGGWWSSAEFNLNRRNRIATCSDFATRTSDEWFLSRRLSRECSLSGAWTGNGLDAPRDHNAIVEVSQTEFTDLANGYPGSEGRLSSGLIFTTSICGRLLLVARETLIFVYELQSAHLRPLTSVSCPRRVLSMSMDMSSGRNAIAALLEGRMGMVCELRLGHDSWENLSEIPMESHGHPCRSSAQSSIHTSGASEFEVSMDVADHGSFVRPYSSRRSADEQEQTSFNSIDVQSNHDAISLQGTDDQNTYGQNWINHTWNLKLRAAPIVEENGIHANSTVGCARSIPIETGTSTFYRHLCSEDDPPRSVSICPQRRCVAFGCSAGIELHWVDALTEQSLSRWFPLTAPSDYLYFLPPRPGFESAKKLRLISSAAHPEDRPAISRKFFTSRPTVSSFWGSFGFENIGNRSGIATCDHYRAVPLSDGHHVLFIDPPSGNLFLGCDAPLGGPTKLLRKILFIPPEQDQLPRIYTAAADLSWGARVAVVFGDNIVLYSVPPDVFTLSRLEQKAESWDVYTAPPFSTEGRTRDHWLN</sequence>
<gene>
    <name evidence="1" type="ORF">BDR25DRAFT_280115</name>
</gene>
<dbReference type="EMBL" id="MU003497">
    <property type="protein sequence ID" value="KAF2474668.1"/>
    <property type="molecule type" value="Genomic_DNA"/>
</dbReference>
<keyword evidence="2" id="KW-1185">Reference proteome</keyword>